<gene>
    <name evidence="1" type="ORF">HA254_03760</name>
</gene>
<organism evidence="1 2">
    <name type="scientific">Candidatus Iainarchaeum sp</name>
    <dbReference type="NCBI Taxonomy" id="3101447"/>
    <lineage>
        <taxon>Archaea</taxon>
        <taxon>Candidatus Iainarchaeota</taxon>
        <taxon>Candidatus Iainarchaeia</taxon>
        <taxon>Candidatus Iainarchaeales</taxon>
        <taxon>Candidatus Iainarchaeaceae</taxon>
        <taxon>Candidatus Iainarchaeum</taxon>
    </lineage>
</organism>
<reference evidence="2" key="1">
    <citation type="journal article" date="2020" name="bioRxiv">
        <title>A rank-normalized archaeal taxonomy based on genome phylogeny resolves widespread incomplete and uneven classifications.</title>
        <authorList>
            <person name="Rinke C."/>
            <person name="Chuvochina M."/>
            <person name="Mussig A.J."/>
            <person name="Chaumeil P.-A."/>
            <person name="Waite D.W."/>
            <person name="Whitman W.B."/>
            <person name="Parks D.H."/>
            <person name="Hugenholtz P."/>
        </authorList>
    </citation>
    <scope>NUCLEOTIDE SEQUENCE [LARGE SCALE GENOMIC DNA]</scope>
</reference>
<proteinExistence type="predicted"/>
<dbReference type="Proteomes" id="UP000565078">
    <property type="component" value="Unassembled WGS sequence"/>
</dbReference>
<sequence length="124" mass="13648">MSLVTLTFGKKETNYAPTAHAVISSPETRMNHGIAQPGSKKGKLLVKKACRFYSHDHIFVLAHVEDGFITENMKAQLEDREIQIVEVESKFGHNAKKGMPVGVFLSGIDETELAAGTVLDFQSM</sequence>
<evidence type="ECO:0000313" key="2">
    <source>
        <dbReference type="Proteomes" id="UP000565078"/>
    </source>
</evidence>
<dbReference type="EMBL" id="DUGC01000057">
    <property type="protein sequence ID" value="HIH09761.1"/>
    <property type="molecule type" value="Genomic_DNA"/>
</dbReference>
<protein>
    <submittedName>
        <fullName evidence="1">Uncharacterized protein</fullName>
    </submittedName>
</protein>
<dbReference type="AlphaFoldDB" id="A0A7J4IW62"/>
<name>A0A7J4IW62_9ARCH</name>
<accession>A0A7J4IW62</accession>
<comment type="caution">
    <text evidence="1">The sequence shown here is derived from an EMBL/GenBank/DDBJ whole genome shotgun (WGS) entry which is preliminary data.</text>
</comment>
<evidence type="ECO:0000313" key="1">
    <source>
        <dbReference type="EMBL" id="HIH09761.1"/>
    </source>
</evidence>